<evidence type="ECO:0000256" key="7">
    <source>
        <dbReference type="ARBA" id="ARBA00023015"/>
    </source>
</evidence>
<proteinExistence type="inferred from homology"/>
<keyword evidence="6" id="KW-0028">Amino-acid biosynthesis</keyword>
<dbReference type="InterPro" id="IPR000847">
    <property type="entry name" value="LysR_HTH_N"/>
</dbReference>
<dbReference type="Gene3D" id="3.40.190.10">
    <property type="entry name" value="Periplasmic binding protein-like II"/>
    <property type="match status" value="2"/>
</dbReference>
<evidence type="ECO:0000256" key="8">
    <source>
        <dbReference type="ARBA" id="ARBA00023125"/>
    </source>
</evidence>
<evidence type="ECO:0000259" key="12">
    <source>
        <dbReference type="PROSITE" id="PS50931"/>
    </source>
</evidence>
<accession>A4BR71</accession>
<dbReference type="Pfam" id="PF00126">
    <property type="entry name" value="HTH_1"/>
    <property type="match status" value="1"/>
</dbReference>
<dbReference type="InterPro" id="IPR005119">
    <property type="entry name" value="LysR_subst-bd"/>
</dbReference>
<keyword evidence="11" id="KW-0486">Methionine biosynthesis</keyword>
<dbReference type="OrthoDB" id="155872at2"/>
<comment type="similarity">
    <text evidence="2">Belongs to the LysR transcriptional regulatory family.</text>
</comment>
<protein>
    <recommendedName>
        <fullName evidence="3">HTH-type transcriptional regulator MetR</fullName>
    </recommendedName>
</protein>
<dbReference type="RefSeq" id="WP_004999673.1">
    <property type="nucleotide sequence ID" value="NZ_CH672427.1"/>
</dbReference>
<evidence type="ECO:0000256" key="2">
    <source>
        <dbReference type="ARBA" id="ARBA00009437"/>
    </source>
</evidence>
<dbReference type="SUPFAM" id="SSF53850">
    <property type="entry name" value="Periplasmic binding protein-like II"/>
    <property type="match status" value="1"/>
</dbReference>
<evidence type="ECO:0000256" key="9">
    <source>
        <dbReference type="ARBA" id="ARBA00023159"/>
    </source>
</evidence>
<keyword evidence="10" id="KW-0804">Transcription</keyword>
<keyword evidence="7" id="KW-0805">Transcription regulation</keyword>
<dbReference type="Gene3D" id="1.10.10.10">
    <property type="entry name" value="Winged helix-like DNA-binding domain superfamily/Winged helix DNA-binding domain"/>
    <property type="match status" value="1"/>
</dbReference>
<evidence type="ECO:0000256" key="3">
    <source>
        <dbReference type="ARBA" id="ARBA00019365"/>
    </source>
</evidence>
<dbReference type="PROSITE" id="PS50931">
    <property type="entry name" value="HTH_LYSR"/>
    <property type="match status" value="1"/>
</dbReference>
<evidence type="ECO:0000256" key="10">
    <source>
        <dbReference type="ARBA" id="ARBA00023163"/>
    </source>
</evidence>
<keyword evidence="9" id="KW-0010">Activator</keyword>
<keyword evidence="8" id="KW-0238">DNA-binding</keyword>
<reference evidence="13 14" key="1">
    <citation type="submission" date="2006-02" db="EMBL/GenBank/DDBJ databases">
        <authorList>
            <person name="Waterbury J."/>
            <person name="Ferriera S."/>
            <person name="Johnson J."/>
            <person name="Kravitz S."/>
            <person name="Halpern A."/>
            <person name="Remington K."/>
            <person name="Beeson K."/>
            <person name="Tran B."/>
            <person name="Rogers Y.-H."/>
            <person name="Friedman R."/>
            <person name="Venter J.C."/>
        </authorList>
    </citation>
    <scope>NUCLEOTIDE SEQUENCE [LARGE SCALE GENOMIC DNA]</scope>
    <source>
        <strain evidence="13 14">Nb-231</strain>
    </source>
</reference>
<keyword evidence="4" id="KW-0963">Cytoplasm</keyword>
<dbReference type="PANTHER" id="PTHR30126">
    <property type="entry name" value="HTH-TYPE TRANSCRIPTIONAL REGULATOR"/>
    <property type="match status" value="1"/>
</dbReference>
<dbReference type="PRINTS" id="PR00039">
    <property type="entry name" value="HTHLYSR"/>
</dbReference>
<evidence type="ECO:0000256" key="6">
    <source>
        <dbReference type="ARBA" id="ARBA00022605"/>
    </source>
</evidence>
<dbReference type="AlphaFoldDB" id="A4BR71"/>
<gene>
    <name evidence="13" type="ORF">NB231_03150</name>
</gene>
<name>A4BR71_9GAMM</name>
<evidence type="ECO:0000313" key="13">
    <source>
        <dbReference type="EMBL" id="EAR21693.1"/>
    </source>
</evidence>
<evidence type="ECO:0000256" key="4">
    <source>
        <dbReference type="ARBA" id="ARBA00022490"/>
    </source>
</evidence>
<dbReference type="PANTHER" id="PTHR30126:SF25">
    <property type="entry name" value="HTH-TYPE TRANSCRIPTIONAL REGULATOR METR"/>
    <property type="match status" value="1"/>
</dbReference>
<evidence type="ECO:0000313" key="14">
    <source>
        <dbReference type="Proteomes" id="UP000003374"/>
    </source>
</evidence>
<dbReference type="GO" id="GO:0003700">
    <property type="term" value="F:DNA-binding transcription factor activity"/>
    <property type="evidence" value="ECO:0007669"/>
    <property type="project" value="InterPro"/>
</dbReference>
<keyword evidence="5" id="KW-0678">Repressor</keyword>
<sequence>MYLELRHLRTLQAIRATGSLAGAATRLHVTQSALSHQIKALEQHFDTALFFRQSRPLRFSPAGEMLANLAERLLPEVVAAEQRLSGMALGRQGRLHIAIECHSCFQWLLPTMDHYREDWPGVEMDLSLGFSFHPLPALVRGEIDLVVTSDPDPDLRGIHYEPLFRHEVLLAMHTGSPLARKAWLAPQDLAAATLITYPVCRSRLDVFARFLEPAGVEPAAVRTSELTVMIIQLVVSRRGVAALPNWALDEYRDQGQLVARPLGRSGLWSPLYAAVREESREAPFIDAFLRLARAVTAERLSGIEPLEA</sequence>
<evidence type="ECO:0000256" key="11">
    <source>
        <dbReference type="ARBA" id="ARBA00023167"/>
    </source>
</evidence>
<dbReference type="InterPro" id="IPR036390">
    <property type="entry name" value="WH_DNA-bd_sf"/>
</dbReference>
<evidence type="ECO:0000256" key="5">
    <source>
        <dbReference type="ARBA" id="ARBA00022491"/>
    </source>
</evidence>
<dbReference type="eggNOG" id="COG0583">
    <property type="taxonomic scope" value="Bacteria"/>
</dbReference>
<dbReference type="EMBL" id="AAOF01000006">
    <property type="protein sequence ID" value="EAR21693.1"/>
    <property type="molecule type" value="Genomic_DNA"/>
</dbReference>
<feature type="domain" description="HTH lysR-type" evidence="12">
    <location>
        <begin position="3"/>
        <end position="60"/>
    </location>
</feature>
<comment type="subcellular location">
    <subcellularLocation>
        <location evidence="1">Cytoplasm</location>
    </subcellularLocation>
</comment>
<dbReference type="GO" id="GO:0000976">
    <property type="term" value="F:transcription cis-regulatory region binding"/>
    <property type="evidence" value="ECO:0007669"/>
    <property type="project" value="TreeGrafter"/>
</dbReference>
<dbReference type="HOGENOM" id="CLU_039613_6_0_6"/>
<dbReference type="CDD" id="cd08441">
    <property type="entry name" value="PBP2_MetR"/>
    <property type="match status" value="1"/>
</dbReference>
<dbReference type="InterPro" id="IPR036388">
    <property type="entry name" value="WH-like_DNA-bd_sf"/>
</dbReference>
<dbReference type="Pfam" id="PF03466">
    <property type="entry name" value="LysR_substrate"/>
    <property type="match status" value="1"/>
</dbReference>
<dbReference type="GO" id="GO:0009086">
    <property type="term" value="P:methionine biosynthetic process"/>
    <property type="evidence" value="ECO:0007669"/>
    <property type="project" value="UniProtKB-KW"/>
</dbReference>
<evidence type="ECO:0000256" key="1">
    <source>
        <dbReference type="ARBA" id="ARBA00004496"/>
    </source>
</evidence>
<dbReference type="InterPro" id="IPR037406">
    <property type="entry name" value="MetR_PBP2"/>
</dbReference>
<dbReference type="Proteomes" id="UP000003374">
    <property type="component" value="Unassembled WGS sequence"/>
</dbReference>
<dbReference type="SUPFAM" id="SSF46785">
    <property type="entry name" value="Winged helix' DNA-binding domain"/>
    <property type="match status" value="1"/>
</dbReference>
<comment type="caution">
    <text evidence="13">The sequence shown here is derived from an EMBL/GenBank/DDBJ whole genome shotgun (WGS) entry which is preliminary data.</text>
</comment>
<organism evidence="13 14">
    <name type="scientific">Nitrococcus mobilis Nb-231</name>
    <dbReference type="NCBI Taxonomy" id="314278"/>
    <lineage>
        <taxon>Bacteria</taxon>
        <taxon>Pseudomonadati</taxon>
        <taxon>Pseudomonadota</taxon>
        <taxon>Gammaproteobacteria</taxon>
        <taxon>Chromatiales</taxon>
        <taxon>Ectothiorhodospiraceae</taxon>
        <taxon>Nitrococcus</taxon>
    </lineage>
</organism>
<dbReference type="GO" id="GO:0005737">
    <property type="term" value="C:cytoplasm"/>
    <property type="evidence" value="ECO:0007669"/>
    <property type="project" value="UniProtKB-SubCell"/>
</dbReference>
<dbReference type="STRING" id="314278.NB231_03150"/>
<keyword evidence="14" id="KW-1185">Reference proteome</keyword>